<organism evidence="1 2">
    <name type="scientific">Sphingobacterium pedocola</name>
    <dbReference type="NCBI Taxonomy" id="2082722"/>
    <lineage>
        <taxon>Bacteria</taxon>
        <taxon>Pseudomonadati</taxon>
        <taxon>Bacteroidota</taxon>
        <taxon>Sphingobacteriia</taxon>
        <taxon>Sphingobacteriales</taxon>
        <taxon>Sphingobacteriaceae</taxon>
        <taxon>Sphingobacterium</taxon>
    </lineage>
</organism>
<comment type="caution">
    <text evidence="1">The sequence shown here is derived from an EMBL/GenBank/DDBJ whole genome shotgun (WGS) entry which is preliminary data.</text>
</comment>
<dbReference type="EMBL" id="PSKQ01000019">
    <property type="protein sequence ID" value="MBE8721325.1"/>
    <property type="molecule type" value="Genomic_DNA"/>
</dbReference>
<name>A0ABR9T7L8_9SPHI</name>
<dbReference type="Proteomes" id="UP000618319">
    <property type="component" value="Unassembled WGS sequence"/>
</dbReference>
<protein>
    <submittedName>
        <fullName evidence="1">Uncharacterized protein</fullName>
    </submittedName>
</protein>
<gene>
    <name evidence="1" type="ORF">C4F40_11375</name>
</gene>
<accession>A0ABR9T7L8</accession>
<proteinExistence type="predicted"/>
<evidence type="ECO:0000313" key="2">
    <source>
        <dbReference type="Proteomes" id="UP000618319"/>
    </source>
</evidence>
<sequence length="65" mass="7283">MKKAIRNNKAGKFSRFLLKVFILLTIFVRTVATSLFCAEAALAVTRFINIKNLDGTFIAVGDMWS</sequence>
<keyword evidence="2" id="KW-1185">Reference proteome</keyword>
<reference evidence="1 2" key="1">
    <citation type="submission" date="2018-02" db="EMBL/GenBank/DDBJ databases">
        <title>Sphingobacterium KA21.</title>
        <authorList>
            <person name="Vasarhelyi B.M."/>
            <person name="Deshmukh S."/>
            <person name="Balint B."/>
            <person name="Kukolya J."/>
        </authorList>
    </citation>
    <scope>NUCLEOTIDE SEQUENCE [LARGE SCALE GENOMIC DNA]</scope>
    <source>
        <strain evidence="1 2">Ka21</strain>
    </source>
</reference>
<evidence type="ECO:0000313" key="1">
    <source>
        <dbReference type="EMBL" id="MBE8721325.1"/>
    </source>
</evidence>